<feature type="non-terminal residue" evidence="2">
    <location>
        <position position="121"/>
    </location>
</feature>
<accession>A0AA38CDX5</accession>
<organism evidence="2 3">
    <name type="scientific">Taxus chinensis</name>
    <name type="common">Chinese yew</name>
    <name type="synonym">Taxus wallichiana var. chinensis</name>
    <dbReference type="NCBI Taxonomy" id="29808"/>
    <lineage>
        <taxon>Eukaryota</taxon>
        <taxon>Viridiplantae</taxon>
        <taxon>Streptophyta</taxon>
        <taxon>Embryophyta</taxon>
        <taxon>Tracheophyta</taxon>
        <taxon>Spermatophyta</taxon>
        <taxon>Pinopsida</taxon>
        <taxon>Pinidae</taxon>
        <taxon>Conifers II</taxon>
        <taxon>Cupressales</taxon>
        <taxon>Taxaceae</taxon>
        <taxon>Taxus</taxon>
    </lineage>
</organism>
<protein>
    <submittedName>
        <fullName evidence="2">Uncharacterized protein</fullName>
    </submittedName>
</protein>
<keyword evidence="1" id="KW-1133">Transmembrane helix</keyword>
<dbReference type="AlphaFoldDB" id="A0AA38CDX5"/>
<gene>
    <name evidence="2" type="ORF">KI387_031148</name>
</gene>
<sequence>TRLLLNSSPTTRFTLLTGLAFMKNCSTSLSQILFFGSKKLMSLPSGLAVAFSGSVASIVIFSTTPKTLILCSRWVGSITDFFPRWTLMRPCFLFTLPSISGTSSRTGRVEPSASFCTRLIG</sequence>
<dbReference type="EMBL" id="JAHRHJ020000010">
    <property type="protein sequence ID" value="KAH9299466.1"/>
    <property type="molecule type" value="Genomic_DNA"/>
</dbReference>
<name>A0AA38CDX5_TAXCH</name>
<keyword evidence="1" id="KW-0472">Membrane</keyword>
<evidence type="ECO:0000313" key="2">
    <source>
        <dbReference type="EMBL" id="KAH9299466.1"/>
    </source>
</evidence>
<dbReference type="Proteomes" id="UP000824469">
    <property type="component" value="Unassembled WGS sequence"/>
</dbReference>
<comment type="caution">
    <text evidence="2">The sequence shown here is derived from an EMBL/GenBank/DDBJ whole genome shotgun (WGS) entry which is preliminary data.</text>
</comment>
<reference evidence="2 3" key="1">
    <citation type="journal article" date="2021" name="Nat. Plants">
        <title>The Taxus genome provides insights into paclitaxel biosynthesis.</title>
        <authorList>
            <person name="Xiong X."/>
            <person name="Gou J."/>
            <person name="Liao Q."/>
            <person name="Li Y."/>
            <person name="Zhou Q."/>
            <person name="Bi G."/>
            <person name="Li C."/>
            <person name="Du R."/>
            <person name="Wang X."/>
            <person name="Sun T."/>
            <person name="Guo L."/>
            <person name="Liang H."/>
            <person name="Lu P."/>
            <person name="Wu Y."/>
            <person name="Zhang Z."/>
            <person name="Ro D.K."/>
            <person name="Shang Y."/>
            <person name="Huang S."/>
            <person name="Yan J."/>
        </authorList>
    </citation>
    <scope>NUCLEOTIDE SEQUENCE [LARGE SCALE GENOMIC DNA]</scope>
    <source>
        <strain evidence="2">Ta-2019</strain>
    </source>
</reference>
<evidence type="ECO:0000256" key="1">
    <source>
        <dbReference type="SAM" id="Phobius"/>
    </source>
</evidence>
<feature type="non-terminal residue" evidence="2">
    <location>
        <position position="1"/>
    </location>
</feature>
<feature type="transmembrane region" description="Helical" evidence="1">
    <location>
        <begin position="43"/>
        <end position="63"/>
    </location>
</feature>
<keyword evidence="1" id="KW-0812">Transmembrane</keyword>
<keyword evidence="3" id="KW-1185">Reference proteome</keyword>
<proteinExistence type="predicted"/>
<evidence type="ECO:0000313" key="3">
    <source>
        <dbReference type="Proteomes" id="UP000824469"/>
    </source>
</evidence>